<dbReference type="Proteomes" id="UP000094043">
    <property type="component" value="Chromosome 1"/>
</dbReference>
<dbReference type="InterPro" id="IPR023313">
    <property type="entry name" value="UBQ-conjugating_AS"/>
</dbReference>
<evidence type="ECO:0000313" key="9">
    <source>
        <dbReference type="Proteomes" id="UP000094043"/>
    </source>
</evidence>
<dbReference type="SMART" id="SM00212">
    <property type="entry name" value="UBCc"/>
    <property type="match status" value="1"/>
</dbReference>
<keyword evidence="9" id="KW-1185">Reference proteome</keyword>
<protein>
    <recommendedName>
        <fullName evidence="1">E2 ubiquitin-conjugating enzyme</fullName>
        <ecNumber evidence="1">2.3.2.23</ecNumber>
    </recommendedName>
</protein>
<dbReference type="EC" id="2.3.2.23" evidence="1"/>
<dbReference type="PANTHER" id="PTHR24067">
    <property type="entry name" value="UBIQUITIN-CONJUGATING ENZYME E2"/>
    <property type="match status" value="1"/>
</dbReference>
<dbReference type="GO" id="GO:0061631">
    <property type="term" value="F:ubiquitin conjugating enzyme activity"/>
    <property type="evidence" value="ECO:0007669"/>
    <property type="project" value="UniProtKB-EC"/>
</dbReference>
<dbReference type="EMBL" id="CP143784">
    <property type="protein sequence ID" value="WVN85011.1"/>
    <property type="molecule type" value="Genomic_DNA"/>
</dbReference>
<dbReference type="SUPFAM" id="SSF54495">
    <property type="entry name" value="UBC-like"/>
    <property type="match status" value="1"/>
</dbReference>
<gene>
    <name evidence="8" type="ORF">L203_100152</name>
</gene>
<proteinExistence type="inferred from homology"/>
<dbReference type="InterPro" id="IPR050113">
    <property type="entry name" value="Ub_conjugating_enzyme"/>
</dbReference>
<dbReference type="GO" id="GO:0005524">
    <property type="term" value="F:ATP binding"/>
    <property type="evidence" value="ECO:0007669"/>
    <property type="project" value="UniProtKB-UniRule"/>
</dbReference>
<dbReference type="Pfam" id="PF00179">
    <property type="entry name" value="UQ_con"/>
    <property type="match status" value="1"/>
</dbReference>
<sequence>MSSTSVRRIQKELSNLMTSPPKGITVVSDEDNMLLWRVTICGPPKTPYSRGRFVVTVEFGKEFPFKPPTVKFQTRTYHPNIDSDGNICISLLKSEHWKPATRMDHVLTEVFNLLAKPNLEEPLVTSIAEQYQSNRSAYNLKAEEYVQKYAM</sequence>
<dbReference type="RefSeq" id="XP_066065712.1">
    <property type="nucleotide sequence ID" value="XM_066209615.1"/>
</dbReference>
<dbReference type="VEuPathDB" id="FungiDB:L203_00186"/>
<dbReference type="GeneID" id="91084368"/>
<evidence type="ECO:0000259" key="7">
    <source>
        <dbReference type="PROSITE" id="PS50127"/>
    </source>
</evidence>
<reference evidence="8" key="1">
    <citation type="submission" date="2016-06" db="EMBL/GenBank/DDBJ databases">
        <authorList>
            <person name="Cuomo C."/>
            <person name="Litvintseva A."/>
            <person name="Heitman J."/>
            <person name="Chen Y."/>
            <person name="Sun S."/>
            <person name="Springer D."/>
            <person name="Dromer F."/>
            <person name="Young S."/>
            <person name="Zeng Q."/>
            <person name="Chapman S."/>
            <person name="Gujja S."/>
            <person name="Saif S."/>
            <person name="Birren B."/>
        </authorList>
    </citation>
    <scope>NUCLEOTIDE SEQUENCE</scope>
    <source>
        <strain evidence="8">CBS 7841</strain>
    </source>
</reference>
<dbReference type="FunFam" id="3.10.110.10:FF:000060">
    <property type="entry name" value="Ubiquitin conjugating enzyme (UbcB)"/>
    <property type="match status" value="1"/>
</dbReference>
<keyword evidence="3 6" id="KW-0547">Nucleotide-binding</keyword>
<dbReference type="Gene3D" id="3.10.110.10">
    <property type="entry name" value="Ubiquitin Conjugating Enzyme"/>
    <property type="match status" value="1"/>
</dbReference>
<comment type="similarity">
    <text evidence="6">Belongs to the ubiquitin-conjugating enzyme family.</text>
</comment>
<keyword evidence="4 6" id="KW-0833">Ubl conjugation pathway</keyword>
<accession>A0A1E3IZG5</accession>
<organism evidence="8 9">
    <name type="scientific">Cryptococcus depauperatus CBS 7841</name>
    <dbReference type="NCBI Taxonomy" id="1295531"/>
    <lineage>
        <taxon>Eukaryota</taxon>
        <taxon>Fungi</taxon>
        <taxon>Dikarya</taxon>
        <taxon>Basidiomycota</taxon>
        <taxon>Agaricomycotina</taxon>
        <taxon>Tremellomycetes</taxon>
        <taxon>Tremellales</taxon>
        <taxon>Cryptococcaceae</taxon>
        <taxon>Cryptococcus</taxon>
    </lineage>
</organism>
<evidence type="ECO:0000256" key="3">
    <source>
        <dbReference type="ARBA" id="ARBA00022741"/>
    </source>
</evidence>
<reference evidence="8" key="2">
    <citation type="journal article" date="2022" name="Elife">
        <title>Obligate sexual reproduction of a homothallic fungus closely related to the Cryptococcus pathogenic species complex.</title>
        <authorList>
            <person name="Passer A.R."/>
            <person name="Clancey S.A."/>
            <person name="Shea T."/>
            <person name="David-Palma M."/>
            <person name="Averette A.F."/>
            <person name="Boekhout T."/>
            <person name="Porcel B.M."/>
            <person name="Nowrousian M."/>
            <person name="Cuomo C.A."/>
            <person name="Sun S."/>
            <person name="Heitman J."/>
            <person name="Coelho M.A."/>
        </authorList>
    </citation>
    <scope>NUCLEOTIDE SEQUENCE</scope>
    <source>
        <strain evidence="8">CBS 7841</strain>
    </source>
</reference>
<feature type="domain" description="UBC core" evidence="7">
    <location>
        <begin position="4"/>
        <end position="151"/>
    </location>
</feature>
<dbReference type="KEGG" id="cdep:91084368"/>
<dbReference type="AlphaFoldDB" id="A0A1E3IZG5"/>
<dbReference type="InterPro" id="IPR016135">
    <property type="entry name" value="UBQ-conjugating_enzyme/RWD"/>
</dbReference>
<evidence type="ECO:0000256" key="6">
    <source>
        <dbReference type="RuleBase" id="RU362109"/>
    </source>
</evidence>
<keyword evidence="5 6" id="KW-0067">ATP-binding</keyword>
<evidence type="ECO:0000256" key="2">
    <source>
        <dbReference type="ARBA" id="ARBA00022679"/>
    </source>
</evidence>
<keyword evidence="2" id="KW-0808">Transferase</keyword>
<name>A0A1E3IZG5_9TREE</name>
<evidence type="ECO:0000256" key="5">
    <source>
        <dbReference type="ARBA" id="ARBA00022840"/>
    </source>
</evidence>
<reference evidence="8" key="3">
    <citation type="submission" date="2024-01" db="EMBL/GenBank/DDBJ databases">
        <authorList>
            <person name="Coelho M.A."/>
            <person name="David-Palma M."/>
            <person name="Shea T."/>
            <person name="Sun S."/>
            <person name="Cuomo C.A."/>
            <person name="Heitman J."/>
        </authorList>
    </citation>
    <scope>NUCLEOTIDE SEQUENCE</scope>
    <source>
        <strain evidence="8">CBS 7841</strain>
    </source>
</reference>
<dbReference type="PROSITE" id="PS50127">
    <property type="entry name" value="UBC_2"/>
    <property type="match status" value="1"/>
</dbReference>
<evidence type="ECO:0000313" key="8">
    <source>
        <dbReference type="EMBL" id="WVN85011.1"/>
    </source>
</evidence>
<evidence type="ECO:0000256" key="4">
    <source>
        <dbReference type="ARBA" id="ARBA00022786"/>
    </source>
</evidence>
<dbReference type="OrthoDB" id="9978460at2759"/>
<dbReference type="PROSITE" id="PS00183">
    <property type="entry name" value="UBC_1"/>
    <property type="match status" value="1"/>
</dbReference>
<dbReference type="InterPro" id="IPR000608">
    <property type="entry name" value="UBC"/>
</dbReference>
<evidence type="ECO:0000256" key="1">
    <source>
        <dbReference type="ARBA" id="ARBA00012486"/>
    </source>
</evidence>